<dbReference type="GO" id="GO:0005634">
    <property type="term" value="C:nucleus"/>
    <property type="evidence" value="ECO:0007669"/>
    <property type="project" value="TreeGrafter"/>
</dbReference>
<dbReference type="PROSITE" id="PS50011">
    <property type="entry name" value="PROTEIN_KINASE_DOM"/>
    <property type="match status" value="1"/>
</dbReference>
<dbReference type="GO" id="GO:0044773">
    <property type="term" value="P:mitotic DNA damage checkpoint signaling"/>
    <property type="evidence" value="ECO:0007669"/>
    <property type="project" value="TreeGrafter"/>
</dbReference>
<dbReference type="InterPro" id="IPR011009">
    <property type="entry name" value="Kinase-like_dom_sf"/>
</dbReference>
<keyword evidence="2" id="KW-1185">Reference proteome</keyword>
<dbReference type="Pfam" id="PF00069">
    <property type="entry name" value="Pkinase"/>
    <property type="match status" value="1"/>
</dbReference>
<proteinExistence type="predicted"/>
<organism evidence="2 3">
    <name type="scientific">Mesorhabditis belari</name>
    <dbReference type="NCBI Taxonomy" id="2138241"/>
    <lineage>
        <taxon>Eukaryota</taxon>
        <taxon>Metazoa</taxon>
        <taxon>Ecdysozoa</taxon>
        <taxon>Nematoda</taxon>
        <taxon>Chromadorea</taxon>
        <taxon>Rhabditida</taxon>
        <taxon>Rhabditina</taxon>
        <taxon>Rhabditomorpha</taxon>
        <taxon>Rhabditoidea</taxon>
        <taxon>Rhabditidae</taxon>
        <taxon>Mesorhabditinae</taxon>
        <taxon>Mesorhabditis</taxon>
    </lineage>
</organism>
<dbReference type="WBParaSite" id="MBELARI_LOCUS19107">
    <property type="protein sequence ID" value="MBELARI_LOCUS19107"/>
    <property type="gene ID" value="MBELARI_LOCUS19107"/>
</dbReference>
<dbReference type="GO" id="GO:0004674">
    <property type="term" value="F:protein serine/threonine kinase activity"/>
    <property type="evidence" value="ECO:0007669"/>
    <property type="project" value="TreeGrafter"/>
</dbReference>
<dbReference type="GO" id="GO:0005737">
    <property type="term" value="C:cytoplasm"/>
    <property type="evidence" value="ECO:0007669"/>
    <property type="project" value="TreeGrafter"/>
</dbReference>
<name>A0AAF3EZK0_9BILA</name>
<dbReference type="Proteomes" id="UP000887575">
    <property type="component" value="Unassembled WGS sequence"/>
</dbReference>
<evidence type="ECO:0000259" key="1">
    <source>
        <dbReference type="PROSITE" id="PS50011"/>
    </source>
</evidence>
<dbReference type="PANTHER" id="PTHR44167">
    <property type="entry name" value="OVARIAN-SPECIFIC SERINE/THREONINE-PROTEIN KINASE LOK-RELATED"/>
    <property type="match status" value="1"/>
</dbReference>
<dbReference type="AlphaFoldDB" id="A0AAF3EZK0"/>
<evidence type="ECO:0000313" key="2">
    <source>
        <dbReference type="Proteomes" id="UP000887575"/>
    </source>
</evidence>
<dbReference type="Gene3D" id="1.10.510.10">
    <property type="entry name" value="Transferase(Phosphotransferase) domain 1"/>
    <property type="match status" value="1"/>
</dbReference>
<dbReference type="Gene3D" id="3.30.200.20">
    <property type="entry name" value="Phosphorylase Kinase, domain 1"/>
    <property type="match status" value="1"/>
</dbReference>
<sequence>MKRVEVVDQIHDYTFPCQVPDYFGVDLEDRVSRNENTPKEKFHTIDILTTHMVIAARLLLPAGGRVVAKRFDLVQFGDYDYKKLIREIELSRLIKHRHIARYYQCFWEENSERRPIYFYIIRERLDFSLDKYYAHISKDDGSSGERKRDHRLLSALFVQILKALQFLQEHDIIHRDISPKNIGVNQNGFLIKLIDFGCSRKQSPSLEHTLQPGADYLYQAPEMLAGKPYDTKVDIWSTAVVGIEMLGCKVLTPTGWSPHTIKADMLKRILKVCGWQKSDQYEQVYDNVFHDELGLRKPMLPQFEKEIPTKRLEPDRGPLTKDHFLDLVKIMLSVDPRKRPNAEKCLMEAKYLQVMNRKYDEVHNVPSPRESFLELIKRLRDEPPTNLQNDEEKEARS</sequence>
<dbReference type="PANTHER" id="PTHR44167:SF25">
    <property type="entry name" value="PROTEIN KINASE DOMAIN CONTAINING PROTEIN"/>
    <property type="match status" value="1"/>
</dbReference>
<reference evidence="3" key="1">
    <citation type="submission" date="2024-02" db="UniProtKB">
        <authorList>
            <consortium name="WormBaseParasite"/>
        </authorList>
    </citation>
    <scope>IDENTIFICATION</scope>
</reference>
<feature type="domain" description="Protein kinase" evidence="1">
    <location>
        <begin position="39"/>
        <end position="352"/>
    </location>
</feature>
<evidence type="ECO:0000313" key="3">
    <source>
        <dbReference type="WBParaSite" id="MBELARI_LOCUS19107"/>
    </source>
</evidence>
<protein>
    <recommendedName>
        <fullName evidence="1">Protein kinase domain-containing protein</fullName>
    </recommendedName>
</protein>
<dbReference type="SUPFAM" id="SSF56112">
    <property type="entry name" value="Protein kinase-like (PK-like)"/>
    <property type="match status" value="1"/>
</dbReference>
<dbReference type="InterPro" id="IPR000719">
    <property type="entry name" value="Prot_kinase_dom"/>
</dbReference>
<dbReference type="GO" id="GO:0005524">
    <property type="term" value="F:ATP binding"/>
    <property type="evidence" value="ECO:0007669"/>
    <property type="project" value="InterPro"/>
</dbReference>
<accession>A0AAF3EZK0</accession>